<feature type="region of interest" description="Disordered" evidence="4">
    <location>
        <begin position="72"/>
        <end position="102"/>
    </location>
</feature>
<keyword evidence="5" id="KW-0472">Membrane</keyword>
<accession>K1R1G5</accession>
<dbReference type="HOGENOM" id="CLU_014813_4_1_1"/>
<evidence type="ECO:0000256" key="4">
    <source>
        <dbReference type="SAM" id="MobiDB-lite"/>
    </source>
</evidence>
<dbReference type="FunFam" id="1.10.246.130:FF:000002">
    <property type="entry name" value="glutathione hydrolase 1 proenzyme"/>
    <property type="match status" value="1"/>
</dbReference>
<dbReference type="GO" id="GO:0036374">
    <property type="term" value="F:glutathione hydrolase activity"/>
    <property type="evidence" value="ECO:0007669"/>
    <property type="project" value="InterPro"/>
</dbReference>
<dbReference type="InterPro" id="IPR043138">
    <property type="entry name" value="GGT_lsub"/>
</dbReference>
<feature type="binding site" evidence="3">
    <location>
        <position position="176"/>
    </location>
    <ligand>
        <name>L-glutamate</name>
        <dbReference type="ChEBI" id="CHEBI:29985"/>
    </ligand>
</feature>
<dbReference type="InterPro" id="IPR043137">
    <property type="entry name" value="GGT_ssub_C"/>
</dbReference>
<feature type="binding site" evidence="3">
    <location>
        <begin position="503"/>
        <end position="504"/>
    </location>
    <ligand>
        <name>L-glutamate</name>
        <dbReference type="ChEBI" id="CHEBI:29985"/>
    </ligand>
</feature>
<dbReference type="Gene3D" id="1.10.246.130">
    <property type="match status" value="1"/>
</dbReference>
<evidence type="ECO:0000256" key="5">
    <source>
        <dbReference type="SAM" id="Phobius"/>
    </source>
</evidence>
<feature type="active site" description="Nucleophile" evidence="2">
    <location>
        <position position="433"/>
    </location>
</feature>
<dbReference type="InParanoid" id="K1R1G5"/>
<feature type="transmembrane region" description="Helical" evidence="5">
    <location>
        <begin position="39"/>
        <end position="62"/>
    </location>
</feature>
<feature type="binding site" evidence="3">
    <location>
        <begin position="451"/>
        <end position="453"/>
    </location>
    <ligand>
        <name>L-glutamate</name>
        <dbReference type="ChEBI" id="CHEBI:29985"/>
    </ligand>
</feature>
<proteinExistence type="predicted"/>
<dbReference type="FunCoup" id="K1R1G5">
    <property type="interactions" value="90"/>
</dbReference>
<dbReference type="Pfam" id="PF01019">
    <property type="entry name" value="G_glu_transpept"/>
    <property type="match status" value="2"/>
</dbReference>
<keyword evidence="5" id="KW-1133">Transmembrane helix</keyword>
<dbReference type="Gene3D" id="3.60.20.40">
    <property type="match status" value="1"/>
</dbReference>
<keyword evidence="1" id="KW-1202">Platelet aggregation activating toxin</keyword>
<dbReference type="GO" id="GO:0005886">
    <property type="term" value="C:plasma membrane"/>
    <property type="evidence" value="ECO:0007669"/>
    <property type="project" value="TreeGrafter"/>
</dbReference>
<gene>
    <name evidence="6" type="ORF">CGI_10002625</name>
</gene>
<feature type="binding site" evidence="3">
    <location>
        <position position="475"/>
    </location>
    <ligand>
        <name>L-glutamate</name>
        <dbReference type="ChEBI" id="CHEBI:29985"/>
    </ligand>
</feature>
<evidence type="ECO:0000256" key="1">
    <source>
        <dbReference type="ARBA" id="ARBA00084097"/>
    </source>
</evidence>
<name>K1R1G5_MAGGI</name>
<evidence type="ECO:0000313" key="6">
    <source>
        <dbReference type="EMBL" id="EKC37364.1"/>
    </source>
</evidence>
<dbReference type="PANTHER" id="PTHR11686:SF9">
    <property type="entry name" value="RE13973P"/>
    <property type="match status" value="1"/>
</dbReference>
<evidence type="ECO:0000256" key="2">
    <source>
        <dbReference type="PIRSR" id="PIRSR600101-1"/>
    </source>
</evidence>
<dbReference type="InterPro" id="IPR000101">
    <property type="entry name" value="GGT_peptidase"/>
</dbReference>
<organism evidence="6">
    <name type="scientific">Magallana gigas</name>
    <name type="common">Pacific oyster</name>
    <name type="synonym">Crassostrea gigas</name>
    <dbReference type="NCBI Taxonomy" id="29159"/>
    <lineage>
        <taxon>Eukaryota</taxon>
        <taxon>Metazoa</taxon>
        <taxon>Spiralia</taxon>
        <taxon>Lophotrochozoa</taxon>
        <taxon>Mollusca</taxon>
        <taxon>Bivalvia</taxon>
        <taxon>Autobranchia</taxon>
        <taxon>Pteriomorphia</taxon>
        <taxon>Ostreida</taxon>
        <taxon>Ostreoidea</taxon>
        <taxon>Ostreidae</taxon>
        <taxon>Magallana</taxon>
    </lineage>
</organism>
<dbReference type="AlphaFoldDB" id="K1R1G5"/>
<evidence type="ECO:0000256" key="3">
    <source>
        <dbReference type="PIRSR" id="PIRSR600101-2"/>
    </source>
</evidence>
<keyword evidence="1" id="KW-0800">Toxin</keyword>
<dbReference type="SUPFAM" id="SSF56235">
    <property type="entry name" value="N-terminal nucleophile aminohydrolases (Ntn hydrolases)"/>
    <property type="match status" value="1"/>
</dbReference>
<feature type="binding site" evidence="3">
    <location>
        <position position="526"/>
    </location>
    <ligand>
        <name>L-glutamate</name>
        <dbReference type="ChEBI" id="CHEBI:29985"/>
    </ligand>
</feature>
<reference evidence="6" key="1">
    <citation type="journal article" date="2012" name="Nature">
        <title>The oyster genome reveals stress adaptation and complexity of shell formation.</title>
        <authorList>
            <person name="Zhang G."/>
            <person name="Fang X."/>
            <person name="Guo X."/>
            <person name="Li L."/>
            <person name="Luo R."/>
            <person name="Xu F."/>
            <person name="Yang P."/>
            <person name="Zhang L."/>
            <person name="Wang X."/>
            <person name="Qi H."/>
            <person name="Xiong Z."/>
            <person name="Que H."/>
            <person name="Xie Y."/>
            <person name="Holland P.W."/>
            <person name="Paps J."/>
            <person name="Zhu Y."/>
            <person name="Wu F."/>
            <person name="Chen Y."/>
            <person name="Wang J."/>
            <person name="Peng C."/>
            <person name="Meng J."/>
            <person name="Yang L."/>
            <person name="Liu J."/>
            <person name="Wen B."/>
            <person name="Zhang N."/>
            <person name="Huang Z."/>
            <person name="Zhu Q."/>
            <person name="Feng Y."/>
            <person name="Mount A."/>
            <person name="Hedgecock D."/>
            <person name="Xu Z."/>
            <person name="Liu Y."/>
            <person name="Domazet-Loso T."/>
            <person name="Du Y."/>
            <person name="Sun X."/>
            <person name="Zhang S."/>
            <person name="Liu B."/>
            <person name="Cheng P."/>
            <person name="Jiang X."/>
            <person name="Li J."/>
            <person name="Fan D."/>
            <person name="Wang W."/>
            <person name="Fu W."/>
            <person name="Wang T."/>
            <person name="Wang B."/>
            <person name="Zhang J."/>
            <person name="Peng Z."/>
            <person name="Li Y."/>
            <person name="Li N."/>
            <person name="Wang J."/>
            <person name="Chen M."/>
            <person name="He Y."/>
            <person name="Tan F."/>
            <person name="Song X."/>
            <person name="Zheng Q."/>
            <person name="Huang R."/>
            <person name="Yang H."/>
            <person name="Du X."/>
            <person name="Chen L."/>
            <person name="Yang M."/>
            <person name="Gaffney P.M."/>
            <person name="Wang S."/>
            <person name="Luo L."/>
            <person name="She Z."/>
            <person name="Ming Y."/>
            <person name="Huang W."/>
            <person name="Zhang S."/>
            <person name="Huang B."/>
            <person name="Zhang Y."/>
            <person name="Qu T."/>
            <person name="Ni P."/>
            <person name="Miao G."/>
            <person name="Wang J."/>
            <person name="Wang Q."/>
            <person name="Steinberg C.E."/>
            <person name="Wang H."/>
            <person name="Li N."/>
            <person name="Qian L."/>
            <person name="Zhang G."/>
            <person name="Li Y."/>
            <person name="Yang H."/>
            <person name="Liu X."/>
            <person name="Wang J."/>
            <person name="Yin Y."/>
            <person name="Wang J."/>
        </authorList>
    </citation>
    <scope>NUCLEOTIDE SEQUENCE [LARGE SCALE GENOMIC DNA]</scope>
    <source>
        <strain evidence="6">05x7-T-G4-1.051#20</strain>
    </source>
</reference>
<dbReference type="PANTHER" id="PTHR11686">
    <property type="entry name" value="GAMMA GLUTAMYL TRANSPEPTIDASE"/>
    <property type="match status" value="1"/>
</dbReference>
<dbReference type="FunFam" id="3.60.20.40:FF:000001">
    <property type="entry name" value="Gamma-glutamyltranspeptidase 1"/>
    <property type="match status" value="1"/>
</dbReference>
<protein>
    <submittedName>
        <fullName evidence="6">Gamma-glutamyltranspeptidase 1</fullName>
    </submittedName>
</protein>
<dbReference type="InterPro" id="IPR029055">
    <property type="entry name" value="Ntn_hydrolases_N"/>
</dbReference>
<keyword evidence="1" id="KW-1199">Hemostasis impairing toxin</keyword>
<keyword evidence="5" id="KW-0812">Transmembrane</keyword>
<dbReference type="GO" id="GO:0006751">
    <property type="term" value="P:glutathione catabolic process"/>
    <property type="evidence" value="ECO:0007669"/>
    <property type="project" value="InterPro"/>
</dbReference>
<dbReference type="EMBL" id="JH818277">
    <property type="protein sequence ID" value="EKC37364.1"/>
    <property type="molecule type" value="Genomic_DNA"/>
</dbReference>
<dbReference type="PRINTS" id="PR01210">
    <property type="entry name" value="GGTRANSPTASE"/>
</dbReference>
<feature type="compositionally biased region" description="Low complexity" evidence="4">
    <location>
        <begin position="77"/>
        <end position="96"/>
    </location>
</feature>
<sequence>MKGADIKAFPGIKTLQFPTLTSIVELSYRESKEMSQGRLIIIATFLIIACIIALGLGLGFVLTRNQNNNGTPCGEAGTESGTTDTNPTTPGTTNPPGASPSIEGHYRYAAVSSDTGSCAQIGIEILGRRQGSVVDATIATILCQCVENSHSCGIGGGHFMTIYNRENNTAYTILAREMAPGAASEDMFVPSDKSSTEGGLSIGVPGEIKGLYEAWKIGGKLPWKDLFQPTIKRLRDGLTLTNPQTGRPYNQGETIKMPLLAKTFEAIADDPHALYNGSLVDDVVADIQEAGGIITKQDLQNYVAVIKEPLVVKLNDNSTIFTPPPPSSGAVYAMILNIADKYGLNPDSVSTTEKSTLTWHRIVEAMKFAYAKRSSLGDPDKESQSFKDGIDELVKNMTSSSYADYVRSRISDDSTHDTMYYGPTFYDQSKTGTSHLAVLAPNGDAASITSTINLYFGSKVVGKRTGIFFNNEMDDFSTPNTTNYFGVPASAANFIKPGKRPLSSMCPSIVVDSDGHVKLVVGASGGTKITTSTALVSIETLWFKYGIKKAIDHKRLHHQLLPAYITVEEGFDPQVINGLRRIGHNITMSASAGSIVQGILQLEEGMITANADYRKRGVPDGY</sequence>